<dbReference type="InterPro" id="IPR018658">
    <property type="entry name" value="DUF2089"/>
</dbReference>
<proteinExistence type="predicted"/>
<keyword evidence="4" id="KW-1185">Reference proteome</keyword>
<accession>A0A1G8R6S9</accession>
<dbReference type="Proteomes" id="UP000199225">
    <property type="component" value="Unassembled WGS sequence"/>
</dbReference>
<dbReference type="InterPro" id="IPR053959">
    <property type="entry name" value="YvlB/LiaX_N"/>
</dbReference>
<sequence length="98" mass="11527">MKELPAWILALDEEDLQFIKNFILHSGSLKKIAAVYEVSYPTVRVKLDKLIQKIEMNDTLENEEFISFIKQLSIDDRINIEEAKLIIDKYKQEKGKEE</sequence>
<organism evidence="3 4">
    <name type="scientific">Salimicrobium halophilum</name>
    <dbReference type="NCBI Taxonomy" id="86666"/>
    <lineage>
        <taxon>Bacteria</taxon>
        <taxon>Bacillati</taxon>
        <taxon>Bacillota</taxon>
        <taxon>Bacilli</taxon>
        <taxon>Bacillales</taxon>
        <taxon>Bacillaceae</taxon>
        <taxon>Salimicrobium</taxon>
    </lineage>
</organism>
<evidence type="ECO:0000313" key="3">
    <source>
        <dbReference type="EMBL" id="SDJ12671.1"/>
    </source>
</evidence>
<reference evidence="4" key="1">
    <citation type="submission" date="2016-10" db="EMBL/GenBank/DDBJ databases">
        <authorList>
            <person name="Varghese N."/>
            <person name="Submissions S."/>
        </authorList>
    </citation>
    <scope>NUCLEOTIDE SEQUENCE [LARGE SCALE GENOMIC DNA]</scope>
    <source>
        <strain evidence="4">DSM 4771</strain>
    </source>
</reference>
<feature type="domain" description="YvlB/LiaX N-terminal" evidence="2">
    <location>
        <begin position="64"/>
        <end position="94"/>
    </location>
</feature>
<gene>
    <name evidence="3" type="ORF">SAMN04490247_0864</name>
</gene>
<dbReference type="Pfam" id="PF09862">
    <property type="entry name" value="DUF2089"/>
    <property type="match status" value="1"/>
</dbReference>
<protein>
    <recommendedName>
        <fullName evidence="5">DUF2089 domain-containing protein</fullName>
    </recommendedName>
</protein>
<evidence type="ECO:0008006" key="5">
    <source>
        <dbReference type="Google" id="ProtNLM"/>
    </source>
</evidence>
<evidence type="ECO:0000259" key="1">
    <source>
        <dbReference type="Pfam" id="PF09862"/>
    </source>
</evidence>
<dbReference type="AlphaFoldDB" id="A0A1G8R6S9"/>
<dbReference type="EMBL" id="FNEV01000002">
    <property type="protein sequence ID" value="SDJ12671.1"/>
    <property type="molecule type" value="Genomic_DNA"/>
</dbReference>
<dbReference type="RefSeq" id="WP_407690362.1">
    <property type="nucleotide sequence ID" value="NZ_FNEV01000002.1"/>
</dbReference>
<dbReference type="Pfam" id="PF22746">
    <property type="entry name" value="SHOCT-like_DUF2089-C"/>
    <property type="match status" value="1"/>
</dbReference>
<dbReference type="STRING" id="86666.SAMN04490247_0864"/>
<evidence type="ECO:0000259" key="2">
    <source>
        <dbReference type="Pfam" id="PF22746"/>
    </source>
</evidence>
<feature type="domain" description="DUF2089" evidence="1">
    <location>
        <begin position="11"/>
        <end position="55"/>
    </location>
</feature>
<name>A0A1G8R6S9_9BACI</name>
<evidence type="ECO:0000313" key="4">
    <source>
        <dbReference type="Proteomes" id="UP000199225"/>
    </source>
</evidence>